<evidence type="ECO:0000313" key="2">
    <source>
        <dbReference type="Proteomes" id="UP000242180"/>
    </source>
</evidence>
<keyword evidence="2" id="KW-1185">Reference proteome</keyword>
<sequence>MVSGVYEFEKNRYAAALLQFCQPRVPQNSLQDILFTAEIPKKVDSSLSDQMYAAFLRKKFRPVLRNKVRDTHQSRLCRCQKRSHNQKGPTLSKRKLLKKSMSEAARASIPQIIQMSPNGAITIARRKIFPSDLMENSWPFIQCRVPQIPGQQILLRRSFLLRTEGVLKMLTCGLPSKSHHIRRTRRGRQSQCSSKHCITYGSDRTAFGCHKQRLYFEAKRHVYKNFFESIRCARASKKFSAQVWEGFAAAGQSDSSVSCGQKTWTWIISMAP</sequence>
<dbReference type="Proteomes" id="UP000242180">
    <property type="component" value="Unassembled WGS sequence"/>
</dbReference>
<dbReference type="EMBL" id="MCGN01000011">
    <property type="protein sequence ID" value="ORY91423.1"/>
    <property type="molecule type" value="Genomic_DNA"/>
</dbReference>
<reference evidence="1 2" key="1">
    <citation type="submission" date="2016-07" db="EMBL/GenBank/DDBJ databases">
        <title>Pervasive Adenine N6-methylation of Active Genes in Fungi.</title>
        <authorList>
            <consortium name="DOE Joint Genome Institute"/>
            <person name="Mondo S.J."/>
            <person name="Dannebaum R.O."/>
            <person name="Kuo R.C."/>
            <person name="Labutti K."/>
            <person name="Haridas S."/>
            <person name="Kuo A."/>
            <person name="Salamov A."/>
            <person name="Ahrendt S.R."/>
            <person name="Lipzen A."/>
            <person name="Sullivan W."/>
            <person name="Andreopoulos W.B."/>
            <person name="Clum A."/>
            <person name="Lindquist E."/>
            <person name="Daum C."/>
            <person name="Ramamoorthy G.K."/>
            <person name="Gryganskyi A."/>
            <person name="Culley D."/>
            <person name="Magnuson J.K."/>
            <person name="James T.Y."/>
            <person name="O'Malley M.A."/>
            <person name="Stajich J.E."/>
            <person name="Spatafora J.W."/>
            <person name="Visel A."/>
            <person name="Grigoriev I.V."/>
        </authorList>
    </citation>
    <scope>NUCLEOTIDE SEQUENCE [LARGE SCALE GENOMIC DNA]</scope>
    <source>
        <strain evidence="1 2">NRRL 2496</strain>
    </source>
</reference>
<proteinExistence type="predicted"/>
<dbReference type="AlphaFoldDB" id="A0A1X2H1Y2"/>
<gene>
    <name evidence="1" type="ORF">BCR43DRAFT_108304</name>
</gene>
<protein>
    <submittedName>
        <fullName evidence="1">Uncharacterized protein</fullName>
    </submittedName>
</protein>
<comment type="caution">
    <text evidence="1">The sequence shown here is derived from an EMBL/GenBank/DDBJ whole genome shotgun (WGS) entry which is preliminary data.</text>
</comment>
<accession>A0A1X2H1Y2</accession>
<organism evidence="1 2">
    <name type="scientific">Syncephalastrum racemosum</name>
    <name type="common">Filamentous fungus</name>
    <dbReference type="NCBI Taxonomy" id="13706"/>
    <lineage>
        <taxon>Eukaryota</taxon>
        <taxon>Fungi</taxon>
        <taxon>Fungi incertae sedis</taxon>
        <taxon>Mucoromycota</taxon>
        <taxon>Mucoromycotina</taxon>
        <taxon>Mucoromycetes</taxon>
        <taxon>Mucorales</taxon>
        <taxon>Syncephalastraceae</taxon>
        <taxon>Syncephalastrum</taxon>
    </lineage>
</organism>
<dbReference type="InParanoid" id="A0A1X2H1Y2"/>
<name>A0A1X2H1Y2_SYNRA</name>
<evidence type="ECO:0000313" key="1">
    <source>
        <dbReference type="EMBL" id="ORY91423.1"/>
    </source>
</evidence>